<dbReference type="PANTHER" id="PTHR38447:SF1">
    <property type="entry name" value="RNA POLYMERASE-BINDING TRANSCRIPTION FACTOR CARD"/>
    <property type="match status" value="1"/>
</dbReference>
<comment type="caution">
    <text evidence="2">The sequence shown here is derived from an EMBL/GenBank/DDBJ whole genome shotgun (WGS) entry which is preliminary data.</text>
</comment>
<dbReference type="RefSeq" id="WP_209808684.1">
    <property type="nucleotide sequence ID" value="NZ_JAGGKT010000001.1"/>
</dbReference>
<dbReference type="Pfam" id="PF21095">
    <property type="entry name" value="CarD_C"/>
    <property type="match status" value="1"/>
</dbReference>
<evidence type="ECO:0000313" key="2">
    <source>
        <dbReference type="EMBL" id="MBP1930603.1"/>
    </source>
</evidence>
<feature type="domain" description="CarD-like/TRCF RNAP-interacting" evidence="1">
    <location>
        <begin position="1"/>
        <end position="111"/>
    </location>
</feature>
<evidence type="ECO:0000259" key="1">
    <source>
        <dbReference type="SMART" id="SM01058"/>
    </source>
</evidence>
<accession>A0ABS4GK19</accession>
<dbReference type="SUPFAM" id="SSF141259">
    <property type="entry name" value="CarD-like"/>
    <property type="match status" value="1"/>
</dbReference>
<sequence>MFQIGTKVFYPMHGAGIIKDIQDKEIFGVRKKYYIVQFPLNSMTVMLPVEHVEKVGLREIVDKNTISQLEFLLRSGEDPTEKSWNQRFRENANMLKSGDIFGLAQVVKSLTQRDREKGLSTGEKKMLEDARLYLTSEIALAKNIKQEQAIQFLEDAIP</sequence>
<organism evidence="2 3">
    <name type="scientific">Ammoniphilus resinae</name>
    <dbReference type="NCBI Taxonomy" id="861532"/>
    <lineage>
        <taxon>Bacteria</taxon>
        <taxon>Bacillati</taxon>
        <taxon>Bacillota</taxon>
        <taxon>Bacilli</taxon>
        <taxon>Bacillales</taxon>
        <taxon>Paenibacillaceae</taxon>
        <taxon>Aneurinibacillus group</taxon>
        <taxon>Ammoniphilus</taxon>
    </lineage>
</organism>
<dbReference type="InterPro" id="IPR042215">
    <property type="entry name" value="CarD-like_C"/>
</dbReference>
<dbReference type="EMBL" id="JAGGKT010000001">
    <property type="protein sequence ID" value="MBP1930603.1"/>
    <property type="molecule type" value="Genomic_DNA"/>
</dbReference>
<dbReference type="InterPro" id="IPR003711">
    <property type="entry name" value="CarD-like/TRCF_RID"/>
</dbReference>
<reference evidence="2 3" key="1">
    <citation type="submission" date="2021-03" db="EMBL/GenBank/DDBJ databases">
        <title>Genomic Encyclopedia of Type Strains, Phase IV (KMG-IV): sequencing the most valuable type-strain genomes for metagenomic binning, comparative biology and taxonomic classification.</title>
        <authorList>
            <person name="Goeker M."/>
        </authorList>
    </citation>
    <scope>NUCLEOTIDE SEQUENCE [LARGE SCALE GENOMIC DNA]</scope>
    <source>
        <strain evidence="2 3">DSM 24738</strain>
    </source>
</reference>
<proteinExistence type="predicted"/>
<dbReference type="Gene3D" id="2.40.10.170">
    <property type="match status" value="1"/>
</dbReference>
<dbReference type="Gene3D" id="1.20.58.1290">
    <property type="entry name" value="CarD-like, C-terminal domain"/>
    <property type="match status" value="1"/>
</dbReference>
<dbReference type="InterPro" id="IPR036101">
    <property type="entry name" value="CarD-like/TRCF_RID_sf"/>
</dbReference>
<name>A0ABS4GK19_9BACL</name>
<dbReference type="InterPro" id="IPR048792">
    <property type="entry name" value="CarD_C"/>
</dbReference>
<gene>
    <name evidence="2" type="ORF">J2Z37_000590</name>
</gene>
<dbReference type="SMART" id="SM01058">
    <property type="entry name" value="CarD_TRCF"/>
    <property type="match status" value="1"/>
</dbReference>
<protein>
    <submittedName>
        <fullName evidence="2">CarD family transcriptional regulator</fullName>
    </submittedName>
</protein>
<dbReference type="Pfam" id="PF02559">
    <property type="entry name" value="CarD_TRCF_RID"/>
    <property type="match status" value="1"/>
</dbReference>
<dbReference type="PANTHER" id="PTHR38447">
    <property type="entry name" value="TRANSCRIPTION FACTOR YDEB-RELATED"/>
    <property type="match status" value="1"/>
</dbReference>
<keyword evidence="3" id="KW-1185">Reference proteome</keyword>
<evidence type="ECO:0000313" key="3">
    <source>
        <dbReference type="Proteomes" id="UP001519343"/>
    </source>
</evidence>
<dbReference type="InterPro" id="IPR052531">
    <property type="entry name" value="CarD-like_regulator"/>
</dbReference>
<dbReference type="Proteomes" id="UP001519343">
    <property type="component" value="Unassembled WGS sequence"/>
</dbReference>